<dbReference type="InterPro" id="IPR001820">
    <property type="entry name" value="TIMP"/>
</dbReference>
<evidence type="ECO:0000256" key="3">
    <source>
        <dbReference type="PIRSR" id="PIRSR601820-1"/>
    </source>
</evidence>
<dbReference type="GO" id="GO:0008191">
    <property type="term" value="F:metalloendopeptidase inhibitor activity"/>
    <property type="evidence" value="ECO:0007669"/>
    <property type="project" value="InterPro"/>
</dbReference>
<dbReference type="Pfam" id="PF00965">
    <property type="entry name" value="TIMP"/>
    <property type="match status" value="1"/>
</dbReference>
<sequence length="531" mass="58873">MAVGCSCNPDGFSFNNMMCNADWVSHVKVLSNTTTSSHINYTVNHLEVFKSPNGTQLVGKNTSVLTAAQGSACGVWLGEKDYLIAGFGREDSLHINACLDVPTQNGKPNVESGKVREEVKKRLEAWNAEGSPIDCTNSPIAAACPSKMLRQPQSSTITRILLLFLLQIRPFALLLVRTLNDVKVGPPNRTLIVLAAPSIWDLNYADDFVPIVEFQVKFVRLLNEYESAVLIADRHTIPYLNGRNKLLREHLPAEHLLEANIYDINLHDFAPLGTVGRVKFVYRNENWASMASKQVDDSINRFLIHNRIRGHRRETDIVLVGKDVVDNGVNRALLSNITFAKNAGRVSKQSLVMKVQSAFGKVTVVPAPTPFMGRHRLRLDDVLSFIDDGVLIMSPLNPQIANKVHMEMFKREKKGVTLVELPTVDGARERQLPSDPYLSDEGNCGLYSALLATDRFVFVPVFGNIPANWKLGYSTMRDKLMLQLIGTYTQKAVVPVNVPREICRRGLSLRSLSWTVKGAAASTIAELASKS</sequence>
<evidence type="ECO:0000256" key="2">
    <source>
        <dbReference type="ARBA" id="ARBA00022525"/>
    </source>
</evidence>
<dbReference type="GO" id="GO:0031012">
    <property type="term" value="C:extracellular matrix"/>
    <property type="evidence" value="ECO:0007669"/>
    <property type="project" value="TreeGrafter"/>
</dbReference>
<dbReference type="SUPFAM" id="SSF50242">
    <property type="entry name" value="TIMP-like"/>
    <property type="match status" value="1"/>
</dbReference>
<dbReference type="GO" id="GO:0046872">
    <property type="term" value="F:metal ion binding"/>
    <property type="evidence" value="ECO:0007669"/>
    <property type="project" value="UniProtKB-KW"/>
</dbReference>
<dbReference type="Gene3D" id="3.75.10.10">
    <property type="entry name" value="L-arginine/glycine Amidinotransferase, Chain A"/>
    <property type="match status" value="1"/>
</dbReference>
<evidence type="ECO:0000256" key="1">
    <source>
        <dbReference type="ARBA" id="ARBA00004613"/>
    </source>
</evidence>
<proteinExistence type="predicted"/>
<evidence type="ECO:0000256" key="4">
    <source>
        <dbReference type="PIRSR" id="PIRSR601820-3"/>
    </source>
</evidence>
<name>A0A914HP85_GLORO</name>
<keyword evidence="2" id="KW-0964">Secreted</keyword>
<dbReference type="Proteomes" id="UP000887572">
    <property type="component" value="Unplaced"/>
</dbReference>
<dbReference type="WBParaSite" id="Gr19_v10_g338.t1">
    <property type="protein sequence ID" value="Gr19_v10_g338.t1"/>
    <property type="gene ID" value="Gr19_v10_g338"/>
</dbReference>
<evidence type="ECO:0000313" key="6">
    <source>
        <dbReference type="WBParaSite" id="Gr19_v10_g338.t1"/>
    </source>
</evidence>
<keyword evidence="5" id="KW-1185">Reference proteome</keyword>
<comment type="subcellular location">
    <subcellularLocation>
        <location evidence="1">Secreted</location>
    </subcellularLocation>
</comment>
<dbReference type="AlphaFoldDB" id="A0A914HP85"/>
<dbReference type="SUPFAM" id="SSF55909">
    <property type="entry name" value="Pentein"/>
    <property type="match status" value="1"/>
</dbReference>
<dbReference type="Gene3D" id="2.40.50.120">
    <property type="match status" value="1"/>
</dbReference>
<keyword evidence="3" id="KW-0862">Zinc</keyword>
<dbReference type="GO" id="GO:0051045">
    <property type="term" value="P:negative regulation of membrane protein ectodomain proteolysis"/>
    <property type="evidence" value="ECO:0007669"/>
    <property type="project" value="TreeGrafter"/>
</dbReference>
<feature type="disulfide bond" evidence="4">
    <location>
        <begin position="7"/>
        <end position="98"/>
    </location>
</feature>
<dbReference type="PANTHER" id="PTHR11844">
    <property type="entry name" value="METALLOPROTEASE INHIBITOR"/>
    <property type="match status" value="1"/>
</dbReference>
<keyword evidence="3" id="KW-0479">Metal-binding</keyword>
<dbReference type="GO" id="GO:0002020">
    <property type="term" value="F:protease binding"/>
    <property type="evidence" value="ECO:0007669"/>
    <property type="project" value="TreeGrafter"/>
</dbReference>
<accession>A0A914HP85</accession>
<keyword evidence="4" id="KW-1015">Disulfide bond</keyword>
<protein>
    <submittedName>
        <fullName evidence="6">Uncharacterized protein</fullName>
    </submittedName>
</protein>
<evidence type="ECO:0000313" key="5">
    <source>
        <dbReference type="Proteomes" id="UP000887572"/>
    </source>
</evidence>
<dbReference type="GO" id="GO:0005615">
    <property type="term" value="C:extracellular space"/>
    <property type="evidence" value="ECO:0007669"/>
    <property type="project" value="TreeGrafter"/>
</dbReference>
<feature type="disulfide bond" evidence="4">
    <location>
        <begin position="5"/>
        <end position="73"/>
    </location>
</feature>
<reference evidence="6" key="1">
    <citation type="submission" date="2022-11" db="UniProtKB">
        <authorList>
            <consortium name="WormBaseParasite"/>
        </authorList>
    </citation>
    <scope>IDENTIFICATION</scope>
</reference>
<feature type="binding site" evidence="3">
    <location>
        <position position="5"/>
    </location>
    <ligand>
        <name>Zn(2+)</name>
        <dbReference type="ChEBI" id="CHEBI:29105"/>
        <note>ligand shared with metalloproteinase partner</note>
    </ligand>
</feature>
<organism evidence="5 6">
    <name type="scientific">Globodera rostochiensis</name>
    <name type="common">Golden nematode worm</name>
    <name type="synonym">Heterodera rostochiensis</name>
    <dbReference type="NCBI Taxonomy" id="31243"/>
    <lineage>
        <taxon>Eukaryota</taxon>
        <taxon>Metazoa</taxon>
        <taxon>Ecdysozoa</taxon>
        <taxon>Nematoda</taxon>
        <taxon>Chromadorea</taxon>
        <taxon>Rhabditida</taxon>
        <taxon>Tylenchina</taxon>
        <taxon>Tylenchomorpha</taxon>
        <taxon>Tylenchoidea</taxon>
        <taxon>Heteroderidae</taxon>
        <taxon>Heteroderinae</taxon>
        <taxon>Globodera</taxon>
    </lineage>
</organism>
<dbReference type="InterPro" id="IPR008993">
    <property type="entry name" value="TIMP-like_OB-fold"/>
</dbReference>
<dbReference type="PANTHER" id="PTHR11844:SF25">
    <property type="entry name" value="NTR DOMAIN-CONTAINING PROTEIN"/>
    <property type="match status" value="1"/>
</dbReference>